<accession>J4U8T1</accession>
<dbReference type="PANTHER" id="PTHR12708">
    <property type="entry name" value="DNA POLYMERASE EPSILON SUBUNIT B"/>
    <property type="match status" value="1"/>
</dbReference>
<evidence type="ECO:0000256" key="2">
    <source>
        <dbReference type="ARBA" id="ARBA00009560"/>
    </source>
</evidence>
<sequence length="591" mass="65991">MVFSTKYSLTLPAPALEYIQQVLIDDEWAVGLELWAAEYLKGEEASSLVSLEGLKRAYEILQLGTVDDTQEADPSEVNVEAHFSVVDSFNMPPVRFDPVRAAFSVAKRKPSIAGQAASRSSYLRERWGIIREIILRNENFTPPALGGQDRDNYLKLTSTRNLLGRAGQLFLLFGMLSRNPEGRLTLEDGDGRVVLDMEDAVPGEGLFTEGCMVLIEGEYTVDDTLRVLAMGHPPSEKRHIARGLHGHVDFLGGGAMSVKEEKKYQPTVLANTQVSFVVLSDVWLDHPSTLVALRRLFEGYAEAAEYRPMVFVLCGNFVQRGWEGEGGLKQCTNGFNALTDLILSFPLLLQSHFVFVPGPLDPWTGTTLPRPALPKNFTQRLASRIPKAKFVSNPCRLRYFGQDIVICREDLMGRMLRNLVGVKSANEGADMKRYTILDQAHLSPLPESVRPTLWEFDHALRLYPMPTAVVLADKYERYELTYEGCHVFNPGRFSSVRHNQLYGMRIRQKMQLTSPSAVFASSKWHQPVVSVDADRRGRGSRLTALVQAVSALAVAPIVRVDVPLGHGVEPLWCLSSVWNAWNASDVRAWTC</sequence>
<keyword evidence="6" id="KW-0539">Nucleus</keyword>
<evidence type="ECO:0000256" key="5">
    <source>
        <dbReference type="ARBA" id="ARBA00023125"/>
    </source>
</evidence>
<evidence type="ECO:0000256" key="4">
    <source>
        <dbReference type="ARBA" id="ARBA00022705"/>
    </source>
</evidence>
<dbReference type="GO" id="GO:0006261">
    <property type="term" value="P:DNA-templated DNA replication"/>
    <property type="evidence" value="ECO:0007669"/>
    <property type="project" value="InterPro"/>
</dbReference>
<gene>
    <name evidence="9" type="ORF">A1Q1_04327</name>
</gene>
<dbReference type="AlphaFoldDB" id="J4U8T1"/>
<comment type="caution">
    <text evidence="9">The sequence shown here is derived from an EMBL/GenBank/DDBJ whole genome shotgun (WGS) entry which is preliminary data.</text>
</comment>
<dbReference type="EMBL" id="ALBS01000269">
    <property type="protein sequence ID" value="EJT46935.1"/>
    <property type="molecule type" value="Genomic_DNA"/>
</dbReference>
<dbReference type="PANTHER" id="PTHR12708:SF0">
    <property type="entry name" value="DNA POLYMERASE EPSILON SUBUNIT 2"/>
    <property type="match status" value="1"/>
</dbReference>
<protein>
    <recommendedName>
        <fullName evidence="3">DNA polymerase epsilon subunit B</fullName>
    </recommendedName>
    <alternativeName>
        <fullName evidence="7">DNA polymerase II subunit 2</fullName>
    </alternativeName>
</protein>
<name>J4U8T1_TRIAS</name>
<dbReference type="GO" id="GO:0042276">
    <property type="term" value="P:error-prone translesion synthesis"/>
    <property type="evidence" value="ECO:0007669"/>
    <property type="project" value="TreeGrafter"/>
</dbReference>
<evidence type="ECO:0000256" key="7">
    <source>
        <dbReference type="ARBA" id="ARBA00032930"/>
    </source>
</evidence>
<dbReference type="VEuPathDB" id="FungiDB:A1Q1_04327"/>
<evidence type="ECO:0000256" key="6">
    <source>
        <dbReference type="ARBA" id="ARBA00023242"/>
    </source>
</evidence>
<dbReference type="InterPro" id="IPR016266">
    <property type="entry name" value="POLE2"/>
</dbReference>
<evidence type="ECO:0000256" key="3">
    <source>
        <dbReference type="ARBA" id="ARBA00016011"/>
    </source>
</evidence>
<keyword evidence="4" id="KW-0235">DNA replication</keyword>
<keyword evidence="5" id="KW-0238">DNA-binding</keyword>
<evidence type="ECO:0000313" key="9">
    <source>
        <dbReference type="EMBL" id="EJT46935.1"/>
    </source>
</evidence>
<dbReference type="GO" id="GO:0003677">
    <property type="term" value="F:DNA binding"/>
    <property type="evidence" value="ECO:0007669"/>
    <property type="project" value="UniProtKB-KW"/>
</dbReference>
<dbReference type="Proteomes" id="UP000002748">
    <property type="component" value="Unassembled WGS sequence"/>
</dbReference>
<dbReference type="RefSeq" id="XP_014178179.1">
    <property type="nucleotide sequence ID" value="XM_014322704.1"/>
</dbReference>
<comment type="similarity">
    <text evidence="2">Belongs to the DNA polymerase epsilon subunit B family.</text>
</comment>
<organism evidence="9 10">
    <name type="scientific">Trichosporon asahii var. asahii (strain ATCC 90039 / CBS 2479 / JCM 2466 / KCTC 7840 / NBRC 103889/ NCYC 2677 / UAMH 7654)</name>
    <name type="common">Yeast</name>
    <dbReference type="NCBI Taxonomy" id="1186058"/>
    <lineage>
        <taxon>Eukaryota</taxon>
        <taxon>Fungi</taxon>
        <taxon>Dikarya</taxon>
        <taxon>Basidiomycota</taxon>
        <taxon>Agaricomycotina</taxon>
        <taxon>Tremellomycetes</taxon>
        <taxon>Trichosporonales</taxon>
        <taxon>Trichosporonaceae</taxon>
        <taxon>Trichosporon</taxon>
    </lineage>
</organism>
<dbReference type="Pfam" id="PF04042">
    <property type="entry name" value="DNA_pol_E_B"/>
    <property type="match status" value="1"/>
</dbReference>
<feature type="domain" description="DNA polymerase alpha/delta/epsilon subunit B" evidence="8">
    <location>
        <begin position="276"/>
        <end position="476"/>
    </location>
</feature>
<dbReference type="GeneID" id="25987840"/>
<dbReference type="KEGG" id="tasa:A1Q1_04327"/>
<dbReference type="HOGENOM" id="CLU_010628_2_1_1"/>
<evidence type="ECO:0000259" key="8">
    <source>
        <dbReference type="Pfam" id="PF04042"/>
    </source>
</evidence>
<dbReference type="GO" id="GO:0008622">
    <property type="term" value="C:epsilon DNA polymerase complex"/>
    <property type="evidence" value="ECO:0007669"/>
    <property type="project" value="InterPro"/>
</dbReference>
<dbReference type="OrthoDB" id="10254730at2759"/>
<dbReference type="InterPro" id="IPR007185">
    <property type="entry name" value="DNA_pol_a/d/e_bsu"/>
</dbReference>
<comment type="subcellular location">
    <subcellularLocation>
        <location evidence="1">Nucleus</location>
    </subcellularLocation>
</comment>
<proteinExistence type="inferred from homology"/>
<reference evidence="9 10" key="1">
    <citation type="journal article" date="2012" name="Eukaryot. Cell">
        <title>Draft genome sequence of CBS 2479, the standard type strain of Trichosporon asahii.</title>
        <authorList>
            <person name="Yang R.Y."/>
            <person name="Li H.T."/>
            <person name="Zhu H."/>
            <person name="Zhou G.P."/>
            <person name="Wang M."/>
            <person name="Wang L."/>
        </authorList>
    </citation>
    <scope>NUCLEOTIDE SEQUENCE [LARGE SCALE GENOMIC DNA]</scope>
    <source>
        <strain evidence="10">ATCC 90039 / CBS 2479 / JCM 2466 / KCTC 7840 / NCYC 2677 / UAMH 7654</strain>
    </source>
</reference>
<evidence type="ECO:0000256" key="1">
    <source>
        <dbReference type="ARBA" id="ARBA00004123"/>
    </source>
</evidence>
<evidence type="ECO:0000313" key="10">
    <source>
        <dbReference type="Proteomes" id="UP000002748"/>
    </source>
</evidence>